<protein>
    <submittedName>
        <fullName evidence="3">Uncharacterized protein</fullName>
    </submittedName>
</protein>
<evidence type="ECO:0000313" key="4">
    <source>
        <dbReference type="Proteomes" id="UP001609175"/>
    </source>
</evidence>
<dbReference type="EMBL" id="JBIMSO010000035">
    <property type="protein sequence ID" value="MFH5208101.1"/>
    <property type="molecule type" value="Genomic_DNA"/>
</dbReference>
<evidence type="ECO:0000256" key="1">
    <source>
        <dbReference type="SAM" id="Phobius"/>
    </source>
</evidence>
<evidence type="ECO:0000313" key="3">
    <source>
        <dbReference type="EMBL" id="MFH5232949.1"/>
    </source>
</evidence>
<reference evidence="4 5" key="1">
    <citation type="submission" date="2024-10" db="EMBL/GenBank/DDBJ databases">
        <authorList>
            <person name="Riesco R."/>
        </authorList>
    </citation>
    <scope>NUCLEOTIDE SEQUENCE [LARGE SCALE GENOMIC DNA]</scope>
    <source>
        <strain evidence="2 4">NCIMB 15449</strain>
        <strain evidence="3 5">NCIMB 15450</strain>
    </source>
</reference>
<organism evidence="3 5">
    <name type="scientific">Antrihabitans spumae</name>
    <dbReference type="NCBI Taxonomy" id="3373370"/>
    <lineage>
        <taxon>Bacteria</taxon>
        <taxon>Bacillati</taxon>
        <taxon>Actinomycetota</taxon>
        <taxon>Actinomycetes</taxon>
        <taxon>Mycobacteriales</taxon>
        <taxon>Nocardiaceae</taxon>
        <taxon>Antrihabitans</taxon>
    </lineage>
</organism>
<keyword evidence="5" id="KW-1185">Reference proteome</keyword>
<feature type="transmembrane region" description="Helical" evidence="1">
    <location>
        <begin position="7"/>
        <end position="27"/>
    </location>
</feature>
<name>A0ABW7KCT9_9NOCA</name>
<dbReference type="EMBL" id="JBIMSN010000181">
    <property type="protein sequence ID" value="MFH5232949.1"/>
    <property type="molecule type" value="Genomic_DNA"/>
</dbReference>
<dbReference type="PROSITE" id="PS51257">
    <property type="entry name" value="PROKAR_LIPOPROTEIN"/>
    <property type="match status" value="1"/>
</dbReference>
<keyword evidence="1" id="KW-0812">Transmembrane</keyword>
<accession>A0ABW7KCT9</accession>
<evidence type="ECO:0000313" key="5">
    <source>
        <dbReference type="Proteomes" id="UP001609219"/>
    </source>
</evidence>
<gene>
    <name evidence="2" type="ORF">ACHIPZ_07730</name>
    <name evidence="3" type="ORF">ACHIRB_30940</name>
</gene>
<sequence length="161" mass="17204">MTRLDGFYIKSALTTIMAVVVTVAFLLSACSNEATTPITTPALGGGATASDNPETVATEQALAAVTRYFQVLSRLDADATTSLNEADAVAAGQVLETAKADVTVRARKVLSSQGISLWHARKSLRFVSRLPRLPKSKCGSVWTYRHGRRSCQMEQALSALT</sequence>
<proteinExistence type="predicted"/>
<dbReference type="Proteomes" id="UP001609219">
    <property type="component" value="Unassembled WGS sequence"/>
</dbReference>
<evidence type="ECO:0000313" key="2">
    <source>
        <dbReference type="EMBL" id="MFH5208101.1"/>
    </source>
</evidence>
<keyword evidence="1" id="KW-0472">Membrane</keyword>
<keyword evidence="1" id="KW-1133">Transmembrane helix</keyword>
<comment type="caution">
    <text evidence="3">The sequence shown here is derived from an EMBL/GenBank/DDBJ whole genome shotgun (WGS) entry which is preliminary data.</text>
</comment>
<dbReference type="RefSeq" id="WP_395113531.1">
    <property type="nucleotide sequence ID" value="NZ_JBIMSN010000181.1"/>
</dbReference>
<dbReference type="Proteomes" id="UP001609175">
    <property type="component" value="Unassembled WGS sequence"/>
</dbReference>